<dbReference type="AlphaFoldDB" id="A0AA88CQU5"/>
<protein>
    <submittedName>
        <fullName evidence="1">Uncharacterized protein</fullName>
    </submittedName>
</protein>
<gene>
    <name evidence="1" type="ORF">TIFTF001_001285</name>
</gene>
<comment type="caution">
    <text evidence="1">The sequence shown here is derived from an EMBL/GenBank/DDBJ whole genome shotgun (WGS) entry which is preliminary data.</text>
</comment>
<evidence type="ECO:0000313" key="2">
    <source>
        <dbReference type="Proteomes" id="UP001187192"/>
    </source>
</evidence>
<name>A0AA88CQU5_FICCA</name>
<reference evidence="1" key="1">
    <citation type="submission" date="2023-07" db="EMBL/GenBank/DDBJ databases">
        <title>draft genome sequence of fig (Ficus carica).</title>
        <authorList>
            <person name="Takahashi T."/>
            <person name="Nishimura K."/>
        </authorList>
    </citation>
    <scope>NUCLEOTIDE SEQUENCE</scope>
</reference>
<dbReference type="Proteomes" id="UP001187192">
    <property type="component" value="Unassembled WGS sequence"/>
</dbReference>
<dbReference type="EMBL" id="BTGU01000001">
    <property type="protein sequence ID" value="GMN26396.1"/>
    <property type="molecule type" value="Genomic_DNA"/>
</dbReference>
<organism evidence="1 2">
    <name type="scientific">Ficus carica</name>
    <name type="common">Common fig</name>
    <dbReference type="NCBI Taxonomy" id="3494"/>
    <lineage>
        <taxon>Eukaryota</taxon>
        <taxon>Viridiplantae</taxon>
        <taxon>Streptophyta</taxon>
        <taxon>Embryophyta</taxon>
        <taxon>Tracheophyta</taxon>
        <taxon>Spermatophyta</taxon>
        <taxon>Magnoliopsida</taxon>
        <taxon>eudicotyledons</taxon>
        <taxon>Gunneridae</taxon>
        <taxon>Pentapetalae</taxon>
        <taxon>rosids</taxon>
        <taxon>fabids</taxon>
        <taxon>Rosales</taxon>
        <taxon>Moraceae</taxon>
        <taxon>Ficeae</taxon>
        <taxon>Ficus</taxon>
    </lineage>
</organism>
<accession>A0AA88CQU5</accession>
<keyword evidence="2" id="KW-1185">Reference proteome</keyword>
<sequence length="63" mass="6678">MSTTTRALGDMNDVPTWGEALVHGIASFRPWRDGREGTSGVLSGPGYSGRPGRVGCLGYPVDR</sequence>
<evidence type="ECO:0000313" key="1">
    <source>
        <dbReference type="EMBL" id="GMN26396.1"/>
    </source>
</evidence>
<proteinExistence type="predicted"/>